<name>A0AAW0PD45_9GOBI</name>
<sequence>MERTSHTSTSGVELTSVPLSSLAYVFCPSSAALGPNKQAHLNYSGQCDQWLYAQQEQVTACTSLQPKLNSSLTS</sequence>
<organism evidence="1 2">
    <name type="scientific">Mugilogobius chulae</name>
    <name type="common">yellowstripe goby</name>
    <dbReference type="NCBI Taxonomy" id="88201"/>
    <lineage>
        <taxon>Eukaryota</taxon>
        <taxon>Metazoa</taxon>
        <taxon>Chordata</taxon>
        <taxon>Craniata</taxon>
        <taxon>Vertebrata</taxon>
        <taxon>Euteleostomi</taxon>
        <taxon>Actinopterygii</taxon>
        <taxon>Neopterygii</taxon>
        <taxon>Teleostei</taxon>
        <taxon>Neoteleostei</taxon>
        <taxon>Acanthomorphata</taxon>
        <taxon>Gobiaria</taxon>
        <taxon>Gobiiformes</taxon>
        <taxon>Gobioidei</taxon>
        <taxon>Gobiidae</taxon>
        <taxon>Gobionellinae</taxon>
        <taxon>Mugilogobius</taxon>
    </lineage>
</organism>
<proteinExistence type="predicted"/>
<evidence type="ECO:0000313" key="2">
    <source>
        <dbReference type="Proteomes" id="UP001460270"/>
    </source>
</evidence>
<dbReference type="Proteomes" id="UP001460270">
    <property type="component" value="Unassembled WGS sequence"/>
</dbReference>
<protein>
    <submittedName>
        <fullName evidence="1">Uncharacterized protein</fullName>
    </submittedName>
</protein>
<gene>
    <name evidence="1" type="ORF">WMY93_009528</name>
</gene>
<accession>A0AAW0PD45</accession>
<keyword evidence="2" id="KW-1185">Reference proteome</keyword>
<comment type="caution">
    <text evidence="1">The sequence shown here is derived from an EMBL/GenBank/DDBJ whole genome shotgun (WGS) entry which is preliminary data.</text>
</comment>
<dbReference type="EMBL" id="JBBPFD010000006">
    <property type="protein sequence ID" value="KAK7922626.1"/>
    <property type="molecule type" value="Genomic_DNA"/>
</dbReference>
<reference evidence="2" key="1">
    <citation type="submission" date="2024-04" db="EMBL/GenBank/DDBJ databases">
        <title>Salinicola lusitanus LLJ914,a marine bacterium isolated from the Okinawa Trough.</title>
        <authorList>
            <person name="Li J."/>
        </authorList>
    </citation>
    <scope>NUCLEOTIDE SEQUENCE [LARGE SCALE GENOMIC DNA]</scope>
</reference>
<evidence type="ECO:0000313" key="1">
    <source>
        <dbReference type="EMBL" id="KAK7922626.1"/>
    </source>
</evidence>
<dbReference type="AlphaFoldDB" id="A0AAW0PD45"/>